<evidence type="ECO:0000313" key="2">
    <source>
        <dbReference type="EMBL" id="CEJ94370.1"/>
    </source>
</evidence>
<feature type="compositionally biased region" description="Basic and acidic residues" evidence="1">
    <location>
        <begin position="611"/>
        <end position="621"/>
    </location>
</feature>
<feature type="region of interest" description="Disordered" evidence="1">
    <location>
        <begin position="436"/>
        <end position="569"/>
    </location>
</feature>
<feature type="compositionally biased region" description="Basic and acidic residues" evidence="1">
    <location>
        <begin position="509"/>
        <end position="521"/>
    </location>
</feature>
<dbReference type="OrthoDB" id="5137723at2759"/>
<reference evidence="2 3" key="1">
    <citation type="journal article" date="2015" name="Genome Announc.">
        <title>Draft Genome Sequence and Gene Annotation of the Entomopathogenic Fungus Verticillium hemipterigenum.</title>
        <authorList>
            <person name="Horn F."/>
            <person name="Habel A."/>
            <person name="Scharf D.H."/>
            <person name="Dworschak J."/>
            <person name="Brakhage A.A."/>
            <person name="Guthke R."/>
            <person name="Hertweck C."/>
            <person name="Linde J."/>
        </authorList>
    </citation>
    <scope>NUCLEOTIDE SEQUENCE [LARGE SCALE GENOMIC DNA]</scope>
</reference>
<keyword evidence="3" id="KW-1185">Reference proteome</keyword>
<proteinExistence type="predicted"/>
<sequence>MPSNHSYSQSHQRWPSAEDEDTVIDQSQSKGVDSLGLNYNAFRPGAIPKQRPASVASLSTCSTAEEEESSELSSPDNLSHLRERFQPTASKPTAPSKRWSAPPQTTPLLSGEDEQAIFAKHRVLLDAPLESEELEDLYFVVSRFAPPSFRFERECLSEIGRIKAFLTTDTPHARRLKLWWDTQATPEEQALAPREFVKLRWQRLGVWDPSWDIQSPKKSKKKVRFATPASKWEWKWQPESGIDSRSDKELLEQMLQSRRDLCYGEHRPVTPRADLAPDASRAQWLSFLSSRPWFTYYLEIEEESLRLERLPEEELAKITSTAPSRVRSRWQALGIWDRNWEAFCSKDTKSPYPGWKWRSETPESDPTLLCQLFCMMTARPQLDMDVPKENNPIPSGDRIWRLPPISSSDEVHVMFKEGDFANLIVIVASPDDDGRIKKTRYVTRPGDESGPLPPGPKKAYSRREKRSKSPPEMSSKGNDFKDKENDYRDKAQWALSPRPPSPSPPRRSHSPEPRAKRRETSPRYYKSNRGSHSRSRSNSPPPRDISPPESPLLDTARAEETTAPSALKSYPARIALSPRVVEAIPPEDMFRRRRKRKSSVFEPSNRWSRLLSDRSSRHDWDTGSLDRWYGDKGYSKRKFKNWLK</sequence>
<feature type="compositionally biased region" description="Polar residues" evidence="1">
    <location>
        <begin position="1"/>
        <end position="13"/>
    </location>
</feature>
<dbReference type="Proteomes" id="UP000039046">
    <property type="component" value="Unassembled WGS sequence"/>
</dbReference>
<accession>A0A0A1TQW4</accession>
<feature type="compositionally biased region" description="Pro residues" evidence="1">
    <location>
        <begin position="539"/>
        <end position="550"/>
    </location>
</feature>
<dbReference type="AlphaFoldDB" id="A0A0A1TQW4"/>
<evidence type="ECO:0000256" key="1">
    <source>
        <dbReference type="SAM" id="MobiDB-lite"/>
    </source>
</evidence>
<feature type="compositionally biased region" description="Basic residues" evidence="1">
    <location>
        <begin position="459"/>
        <end position="468"/>
    </location>
</feature>
<name>A0A0A1TQW4_9HYPO</name>
<evidence type="ECO:0000313" key="3">
    <source>
        <dbReference type="Proteomes" id="UP000039046"/>
    </source>
</evidence>
<feature type="region of interest" description="Disordered" evidence="1">
    <location>
        <begin position="1"/>
        <end position="109"/>
    </location>
</feature>
<feature type="region of interest" description="Disordered" evidence="1">
    <location>
        <begin position="592"/>
        <end position="624"/>
    </location>
</feature>
<protein>
    <submittedName>
        <fullName evidence="2">Uncharacterized protein</fullName>
    </submittedName>
</protein>
<gene>
    <name evidence="2" type="ORF">VHEMI09907</name>
</gene>
<dbReference type="EMBL" id="CDHN01000007">
    <property type="protein sequence ID" value="CEJ94370.1"/>
    <property type="molecule type" value="Genomic_DNA"/>
</dbReference>
<organism evidence="2 3">
    <name type="scientific">[Torrubiella] hemipterigena</name>
    <dbReference type="NCBI Taxonomy" id="1531966"/>
    <lineage>
        <taxon>Eukaryota</taxon>
        <taxon>Fungi</taxon>
        <taxon>Dikarya</taxon>
        <taxon>Ascomycota</taxon>
        <taxon>Pezizomycotina</taxon>
        <taxon>Sordariomycetes</taxon>
        <taxon>Hypocreomycetidae</taxon>
        <taxon>Hypocreales</taxon>
        <taxon>Clavicipitaceae</taxon>
        <taxon>Clavicipitaceae incertae sedis</taxon>
        <taxon>'Torrubiella' clade</taxon>
    </lineage>
</organism>
<dbReference type="HOGENOM" id="CLU_425251_0_0_1"/>
<feature type="compositionally biased region" description="Basic and acidic residues" evidence="1">
    <location>
        <begin position="478"/>
        <end position="491"/>
    </location>
</feature>